<evidence type="ECO:0000313" key="10">
    <source>
        <dbReference type="Proteomes" id="UP000275281"/>
    </source>
</evidence>
<dbReference type="InterPro" id="IPR036866">
    <property type="entry name" value="RibonucZ/Hydroxyglut_hydro"/>
</dbReference>
<evidence type="ECO:0000256" key="2">
    <source>
        <dbReference type="ARBA" id="ARBA00004963"/>
    </source>
</evidence>
<feature type="binding site" evidence="7">
    <location>
        <position position="58"/>
    </location>
    <ligand>
        <name>Zn(2+)</name>
        <dbReference type="ChEBI" id="CHEBI:29105"/>
        <label>1</label>
    </ligand>
</feature>
<evidence type="ECO:0000256" key="7">
    <source>
        <dbReference type="HAMAP-Rule" id="MF_01374"/>
    </source>
</evidence>
<protein>
    <recommendedName>
        <fullName evidence="7">Hydroxyacylglutathione hydrolase</fullName>
        <ecNumber evidence="7">3.1.2.6</ecNumber>
    </recommendedName>
    <alternativeName>
        <fullName evidence="7">Glyoxalase II</fullName>
        <shortName evidence="7">Glx II</shortName>
    </alternativeName>
</protein>
<dbReference type="GO" id="GO:0046872">
    <property type="term" value="F:metal ion binding"/>
    <property type="evidence" value="ECO:0007669"/>
    <property type="project" value="UniProtKB-KW"/>
</dbReference>
<comment type="pathway">
    <text evidence="2 7">Secondary metabolite metabolism; methylglyoxal degradation; (R)-lactate from methylglyoxal: step 2/2.</text>
</comment>
<dbReference type="UniPathway" id="UPA00619">
    <property type="reaction ID" value="UER00676"/>
</dbReference>
<keyword evidence="5 7" id="KW-0378">Hydrolase</keyword>
<dbReference type="HAMAP" id="MF_01374">
    <property type="entry name" value="Glyoxalase_2"/>
    <property type="match status" value="1"/>
</dbReference>
<evidence type="ECO:0000256" key="1">
    <source>
        <dbReference type="ARBA" id="ARBA00001623"/>
    </source>
</evidence>
<feature type="binding site" evidence="7">
    <location>
        <position position="132"/>
    </location>
    <ligand>
        <name>Zn(2+)</name>
        <dbReference type="ChEBI" id="CHEBI:29105"/>
        <label>1</label>
    </ligand>
</feature>
<comment type="function">
    <text evidence="7">Thiolesterase that catalyzes the hydrolysis of S-D-lactoyl-glutathione to form glutathione and D-lactic acid.</text>
</comment>
<dbReference type="EMBL" id="RPOK01000006">
    <property type="protein sequence ID" value="RPJ65140.1"/>
    <property type="molecule type" value="Genomic_DNA"/>
</dbReference>
<gene>
    <name evidence="7 9" type="primary">gloB</name>
    <name evidence="9" type="ORF">DRW07_17690</name>
</gene>
<dbReference type="OrthoDB" id="9802248at2"/>
<feature type="binding site" evidence="7">
    <location>
        <position position="60"/>
    </location>
    <ligand>
        <name>Zn(2+)</name>
        <dbReference type="ChEBI" id="CHEBI:29105"/>
        <label>2</label>
    </ligand>
</feature>
<dbReference type="PANTHER" id="PTHR43705">
    <property type="entry name" value="HYDROXYACYLGLUTATHIONE HYDROLASE"/>
    <property type="match status" value="1"/>
</dbReference>
<feature type="domain" description="Metallo-beta-lactamase" evidence="8">
    <location>
        <begin position="15"/>
        <end position="170"/>
    </location>
</feature>
<dbReference type="GO" id="GO:0019243">
    <property type="term" value="P:methylglyoxal catabolic process to D-lactate via S-lactoyl-glutathione"/>
    <property type="evidence" value="ECO:0007669"/>
    <property type="project" value="UniProtKB-UniRule"/>
</dbReference>
<dbReference type="CDD" id="cd07723">
    <property type="entry name" value="hydroxyacylglutathione_hydrolase_MBL-fold"/>
    <property type="match status" value="1"/>
</dbReference>
<dbReference type="PIRSF" id="PIRSF005457">
    <property type="entry name" value="Glx"/>
    <property type="match status" value="1"/>
</dbReference>
<feature type="binding site" evidence="7">
    <location>
        <position position="132"/>
    </location>
    <ligand>
        <name>Zn(2+)</name>
        <dbReference type="ChEBI" id="CHEBI:29105"/>
        <label>2</label>
    </ligand>
</feature>
<dbReference type="Gene3D" id="3.60.15.10">
    <property type="entry name" value="Ribonuclease Z/Hydroxyacylglutathione hydrolase-like"/>
    <property type="match status" value="1"/>
</dbReference>
<evidence type="ECO:0000259" key="8">
    <source>
        <dbReference type="SMART" id="SM00849"/>
    </source>
</evidence>
<feature type="binding site" evidence="7">
    <location>
        <position position="170"/>
    </location>
    <ligand>
        <name>Zn(2+)</name>
        <dbReference type="ChEBI" id="CHEBI:29105"/>
        <label>2</label>
    </ligand>
</feature>
<dbReference type="PANTHER" id="PTHR43705:SF1">
    <property type="entry name" value="HYDROXYACYLGLUTATHIONE HYDROLASE GLOB"/>
    <property type="match status" value="1"/>
</dbReference>
<dbReference type="AlphaFoldDB" id="A0A3N5XXE7"/>
<evidence type="ECO:0000256" key="4">
    <source>
        <dbReference type="ARBA" id="ARBA00022723"/>
    </source>
</evidence>
<dbReference type="InterPro" id="IPR017782">
    <property type="entry name" value="Hydroxyacylglutathione_Hdrlase"/>
</dbReference>
<feature type="binding site" evidence="7">
    <location>
        <position position="115"/>
    </location>
    <ligand>
        <name>Zn(2+)</name>
        <dbReference type="ChEBI" id="CHEBI:29105"/>
        <label>1</label>
    </ligand>
</feature>
<comment type="caution">
    <text evidence="9">The sequence shown here is derived from an EMBL/GenBank/DDBJ whole genome shotgun (WGS) entry which is preliminary data.</text>
</comment>
<organism evidence="9 10">
    <name type="scientific">Alteromonas sediminis</name>
    <dbReference type="NCBI Taxonomy" id="2259342"/>
    <lineage>
        <taxon>Bacteria</taxon>
        <taxon>Pseudomonadati</taxon>
        <taxon>Pseudomonadota</taxon>
        <taxon>Gammaproteobacteria</taxon>
        <taxon>Alteromonadales</taxon>
        <taxon>Alteromonadaceae</taxon>
        <taxon>Alteromonas/Salinimonas group</taxon>
        <taxon>Alteromonas</taxon>
    </lineage>
</organism>
<dbReference type="GO" id="GO:0004416">
    <property type="term" value="F:hydroxyacylglutathione hydrolase activity"/>
    <property type="evidence" value="ECO:0007669"/>
    <property type="project" value="UniProtKB-UniRule"/>
</dbReference>
<comment type="similarity">
    <text evidence="3 7">Belongs to the metallo-beta-lactamase superfamily. Glyoxalase II family.</text>
</comment>
<name>A0A3N5XXE7_9ALTE</name>
<dbReference type="Pfam" id="PF16123">
    <property type="entry name" value="HAGH_C"/>
    <property type="match status" value="1"/>
</dbReference>
<comment type="catalytic activity">
    <reaction evidence="1 7">
        <text>an S-(2-hydroxyacyl)glutathione + H2O = a 2-hydroxy carboxylate + glutathione + H(+)</text>
        <dbReference type="Rhea" id="RHEA:21864"/>
        <dbReference type="ChEBI" id="CHEBI:15377"/>
        <dbReference type="ChEBI" id="CHEBI:15378"/>
        <dbReference type="ChEBI" id="CHEBI:57925"/>
        <dbReference type="ChEBI" id="CHEBI:58896"/>
        <dbReference type="ChEBI" id="CHEBI:71261"/>
        <dbReference type="EC" id="3.1.2.6"/>
    </reaction>
</comment>
<evidence type="ECO:0000256" key="6">
    <source>
        <dbReference type="ARBA" id="ARBA00022833"/>
    </source>
</evidence>
<feature type="binding site" evidence="7">
    <location>
        <position position="61"/>
    </location>
    <ligand>
        <name>Zn(2+)</name>
        <dbReference type="ChEBI" id="CHEBI:29105"/>
        <label>2</label>
    </ligand>
</feature>
<reference evidence="9 10" key="1">
    <citation type="submission" date="2018-11" db="EMBL/GenBank/DDBJ databases">
        <authorList>
            <person name="Ye M.-Q."/>
            <person name="Du Z.-J."/>
        </authorList>
    </citation>
    <scope>NUCLEOTIDE SEQUENCE [LARGE SCALE GENOMIC DNA]</scope>
    <source>
        <strain evidence="9 10">U0105</strain>
    </source>
</reference>
<sequence>MANPLTVFPIPAFSDNYIWCIHDGCHAVVVDPGDAEPVMETLSQRGLRLDAVLITHHHYDHVDGLPALTRAYEGLAVYGPDNPKIKEITHKVKEGDQVSLEQFNLTFDVFEVPGHTLDHIAYYANNWLFCGDTLFSAGCGRLFEGTPAQMLASLNKLMTLPEQTQVYCTHEYTLANLAFAQAVEPNNETVTSTIQNVTDMRAAGLPSLPSRLDIEKQINPFLRAERQQNWPYVEQMTGEKVENTQNAFAAIRRWKDAFKG</sequence>
<dbReference type="InterPro" id="IPR035680">
    <property type="entry name" value="Clx_II_MBL"/>
</dbReference>
<keyword evidence="4 7" id="KW-0479">Metal-binding</keyword>
<feature type="binding site" evidence="7">
    <location>
        <position position="56"/>
    </location>
    <ligand>
        <name>Zn(2+)</name>
        <dbReference type="ChEBI" id="CHEBI:29105"/>
        <label>1</label>
    </ligand>
</feature>
<evidence type="ECO:0000256" key="5">
    <source>
        <dbReference type="ARBA" id="ARBA00022801"/>
    </source>
</evidence>
<dbReference type="Proteomes" id="UP000275281">
    <property type="component" value="Unassembled WGS sequence"/>
</dbReference>
<dbReference type="RefSeq" id="WP_124029268.1">
    <property type="nucleotide sequence ID" value="NZ_JBHRSN010000013.1"/>
</dbReference>
<evidence type="ECO:0000313" key="9">
    <source>
        <dbReference type="EMBL" id="RPJ65140.1"/>
    </source>
</evidence>
<dbReference type="SUPFAM" id="SSF56281">
    <property type="entry name" value="Metallo-hydrolase/oxidoreductase"/>
    <property type="match status" value="1"/>
</dbReference>
<dbReference type="InterPro" id="IPR050110">
    <property type="entry name" value="Glyoxalase_II_hydrolase"/>
</dbReference>
<dbReference type="SMART" id="SM00849">
    <property type="entry name" value="Lactamase_B"/>
    <property type="match status" value="1"/>
</dbReference>
<keyword evidence="10" id="KW-1185">Reference proteome</keyword>
<evidence type="ECO:0000256" key="3">
    <source>
        <dbReference type="ARBA" id="ARBA00006759"/>
    </source>
</evidence>
<proteinExistence type="inferred from homology"/>
<dbReference type="InterPro" id="IPR032282">
    <property type="entry name" value="HAGH_C"/>
</dbReference>
<dbReference type="Pfam" id="PF00753">
    <property type="entry name" value="Lactamase_B"/>
    <property type="match status" value="1"/>
</dbReference>
<dbReference type="EC" id="3.1.2.6" evidence="7"/>
<keyword evidence="6 7" id="KW-0862">Zinc</keyword>
<dbReference type="NCBIfam" id="TIGR03413">
    <property type="entry name" value="GSH_gloB"/>
    <property type="match status" value="1"/>
</dbReference>
<dbReference type="InterPro" id="IPR001279">
    <property type="entry name" value="Metallo-B-lactamas"/>
</dbReference>
<comment type="subunit">
    <text evidence="7">Monomer.</text>
</comment>
<comment type="cofactor">
    <cofactor evidence="7">
        <name>Zn(2+)</name>
        <dbReference type="ChEBI" id="CHEBI:29105"/>
    </cofactor>
    <text evidence="7">Binds 2 Zn(2+) ions per subunit.</text>
</comment>
<accession>A0A3N5XXE7</accession>